<dbReference type="OrthoDB" id="9815856at2"/>
<reference evidence="12 13" key="1">
    <citation type="submission" date="2019-01" db="EMBL/GenBank/DDBJ databases">
        <title>Genome sequencing of strain FW10M-9.</title>
        <authorList>
            <person name="Heo J."/>
            <person name="Kim S.-J."/>
            <person name="Kim J.-S."/>
            <person name="Hong S.-B."/>
            <person name="Kwon S.-W."/>
        </authorList>
    </citation>
    <scope>NUCLEOTIDE SEQUENCE [LARGE SCALE GENOMIC DNA]</scope>
    <source>
        <strain evidence="12 13">FW10M-9</strain>
    </source>
</reference>
<keyword evidence="4 9" id="KW-0456">Lyase</keyword>
<dbReference type="GO" id="GO:0006782">
    <property type="term" value="P:protoporphyrinogen IX biosynthetic process"/>
    <property type="evidence" value="ECO:0007669"/>
    <property type="project" value="UniProtKB-UniRule"/>
</dbReference>
<dbReference type="InterPro" id="IPR003754">
    <property type="entry name" value="4pyrrol_synth_uPrphyn_synth"/>
</dbReference>
<proteinExistence type="inferred from homology"/>
<comment type="catalytic activity">
    <reaction evidence="8 9">
        <text>hydroxymethylbilane = uroporphyrinogen III + H2O</text>
        <dbReference type="Rhea" id="RHEA:18965"/>
        <dbReference type="ChEBI" id="CHEBI:15377"/>
        <dbReference type="ChEBI" id="CHEBI:57308"/>
        <dbReference type="ChEBI" id="CHEBI:57845"/>
        <dbReference type="EC" id="4.2.1.75"/>
    </reaction>
</comment>
<evidence type="ECO:0000256" key="6">
    <source>
        <dbReference type="ARBA" id="ARBA00037589"/>
    </source>
</evidence>
<evidence type="ECO:0000256" key="10">
    <source>
        <dbReference type="SAM" id="MobiDB-lite"/>
    </source>
</evidence>
<keyword evidence="13" id="KW-1185">Reference proteome</keyword>
<dbReference type="GO" id="GO:0004852">
    <property type="term" value="F:uroporphyrinogen-III synthase activity"/>
    <property type="evidence" value="ECO:0007669"/>
    <property type="project" value="UniProtKB-UniRule"/>
</dbReference>
<gene>
    <name evidence="12" type="ORF">ET471_04580</name>
</gene>
<dbReference type="PANTHER" id="PTHR38042">
    <property type="entry name" value="UROPORPHYRINOGEN-III SYNTHASE, CHLOROPLASTIC"/>
    <property type="match status" value="1"/>
</dbReference>
<dbReference type="InterPro" id="IPR036108">
    <property type="entry name" value="4pyrrol_syn_uPrphyn_synt_sf"/>
</dbReference>
<feature type="compositionally biased region" description="Low complexity" evidence="10">
    <location>
        <begin position="11"/>
        <end position="36"/>
    </location>
</feature>
<evidence type="ECO:0000313" key="13">
    <source>
        <dbReference type="Proteomes" id="UP000292118"/>
    </source>
</evidence>
<evidence type="ECO:0000313" key="12">
    <source>
        <dbReference type="EMBL" id="QAY71733.1"/>
    </source>
</evidence>
<keyword evidence="5 9" id="KW-0627">Porphyrin biosynthesis</keyword>
<organism evidence="12 13">
    <name type="scientific">Xylanimonas protaetiae</name>
    <dbReference type="NCBI Taxonomy" id="2509457"/>
    <lineage>
        <taxon>Bacteria</taxon>
        <taxon>Bacillati</taxon>
        <taxon>Actinomycetota</taxon>
        <taxon>Actinomycetes</taxon>
        <taxon>Micrococcales</taxon>
        <taxon>Promicromonosporaceae</taxon>
        <taxon>Xylanimonas</taxon>
    </lineage>
</organism>
<feature type="region of interest" description="Disordered" evidence="10">
    <location>
        <begin position="1"/>
        <end position="40"/>
    </location>
</feature>
<evidence type="ECO:0000256" key="8">
    <source>
        <dbReference type="ARBA" id="ARBA00048617"/>
    </source>
</evidence>
<dbReference type="Gene3D" id="3.40.50.10090">
    <property type="match status" value="1"/>
</dbReference>
<dbReference type="EC" id="4.2.1.75" evidence="3 9"/>
<dbReference type="SUPFAM" id="SSF69618">
    <property type="entry name" value="HemD-like"/>
    <property type="match status" value="1"/>
</dbReference>
<comment type="similarity">
    <text evidence="2 9">Belongs to the uroporphyrinogen-III synthase family.</text>
</comment>
<evidence type="ECO:0000256" key="9">
    <source>
        <dbReference type="RuleBase" id="RU366031"/>
    </source>
</evidence>
<evidence type="ECO:0000256" key="1">
    <source>
        <dbReference type="ARBA" id="ARBA00004772"/>
    </source>
</evidence>
<feature type="domain" description="Tetrapyrrole biosynthesis uroporphyrinogen III synthase" evidence="11">
    <location>
        <begin position="37"/>
        <end position="148"/>
    </location>
</feature>
<dbReference type="EMBL" id="CP035493">
    <property type="protein sequence ID" value="QAY71733.1"/>
    <property type="molecule type" value="Genomic_DNA"/>
</dbReference>
<comment type="pathway">
    <text evidence="1 9">Porphyrin-containing compound metabolism; protoporphyrin-IX biosynthesis; coproporphyrinogen-III from 5-aminolevulinate: step 3/4.</text>
</comment>
<dbReference type="KEGG" id="xya:ET471_04580"/>
<dbReference type="GO" id="GO:0006780">
    <property type="term" value="P:uroporphyrinogen III biosynthetic process"/>
    <property type="evidence" value="ECO:0007669"/>
    <property type="project" value="UniProtKB-UniRule"/>
</dbReference>
<evidence type="ECO:0000259" key="11">
    <source>
        <dbReference type="Pfam" id="PF02602"/>
    </source>
</evidence>
<dbReference type="InterPro" id="IPR039793">
    <property type="entry name" value="UROS/Hem4"/>
</dbReference>
<dbReference type="Pfam" id="PF02602">
    <property type="entry name" value="HEM4"/>
    <property type="match status" value="1"/>
</dbReference>
<dbReference type="Proteomes" id="UP000292118">
    <property type="component" value="Chromosome"/>
</dbReference>
<dbReference type="PANTHER" id="PTHR38042:SF1">
    <property type="entry name" value="UROPORPHYRINOGEN-III SYNTHASE, CHLOROPLASTIC"/>
    <property type="match status" value="1"/>
</dbReference>
<evidence type="ECO:0000256" key="5">
    <source>
        <dbReference type="ARBA" id="ARBA00023244"/>
    </source>
</evidence>
<evidence type="ECO:0000256" key="2">
    <source>
        <dbReference type="ARBA" id="ARBA00008133"/>
    </source>
</evidence>
<comment type="function">
    <text evidence="6 9">Catalyzes cyclization of the linear tetrapyrrole, hydroxymethylbilane, to the macrocyclic uroporphyrinogen III.</text>
</comment>
<dbReference type="UniPathway" id="UPA00251">
    <property type="reaction ID" value="UER00320"/>
</dbReference>
<evidence type="ECO:0000256" key="4">
    <source>
        <dbReference type="ARBA" id="ARBA00023239"/>
    </source>
</evidence>
<protein>
    <recommendedName>
        <fullName evidence="7 9">Uroporphyrinogen-III synthase</fullName>
        <ecNumber evidence="3 9">4.2.1.75</ecNumber>
    </recommendedName>
</protein>
<accession>A0A4P6F9W9</accession>
<evidence type="ECO:0000256" key="3">
    <source>
        <dbReference type="ARBA" id="ARBA00013109"/>
    </source>
</evidence>
<name>A0A4P6F9W9_9MICO</name>
<dbReference type="AlphaFoldDB" id="A0A4P6F9W9"/>
<sequence>MTSSAPAPQIDAAPGLAAGATPGSAAASATAATPDGTGPGRRVLLPLGDLARTVLADGLRAAGWDVDVVVAYRTVPVALPDDVAGLARAGRVDVAVVAAGSAARELARQLGDAAPPVVAIGQPSADAARAAGLTVVGVADHPTDHALADALCAAAHPAPTTRSDA</sequence>
<evidence type="ECO:0000256" key="7">
    <source>
        <dbReference type="ARBA" id="ARBA00040167"/>
    </source>
</evidence>